<dbReference type="OrthoDB" id="2879004at2"/>
<evidence type="ECO:0008006" key="3">
    <source>
        <dbReference type="Google" id="ProtNLM"/>
    </source>
</evidence>
<dbReference type="Proteomes" id="UP000067625">
    <property type="component" value="Chromosome"/>
</dbReference>
<dbReference type="EMBL" id="CP012600">
    <property type="protein sequence ID" value="ALC82765.1"/>
    <property type="molecule type" value="Genomic_DNA"/>
</dbReference>
<reference evidence="2" key="1">
    <citation type="submission" date="2015-08" db="EMBL/GenBank/DDBJ databases">
        <title>Genome sequencing project for genomic taxonomy and phylogenomics of Bacillus-like bacteria.</title>
        <authorList>
            <person name="Liu B."/>
            <person name="Wang J."/>
            <person name="Zhu Y."/>
            <person name="Liu G."/>
            <person name="Chen Q."/>
            <person name="Chen Z."/>
            <person name="Lan J."/>
            <person name="Che J."/>
            <person name="Ge C."/>
            <person name="Shi H."/>
            <person name="Pan Z."/>
            <person name="Liu X."/>
        </authorList>
    </citation>
    <scope>NUCLEOTIDE SEQUENCE [LARGE SCALE GENOMIC DNA]</scope>
    <source>
        <strain evidence="2">FJAT-4402</strain>
    </source>
</reference>
<dbReference type="PATRIC" id="fig|1441095.3.peg.3334"/>
<dbReference type="RefSeq" id="WP_053604576.1">
    <property type="nucleotide sequence ID" value="NZ_CP012600.1"/>
</dbReference>
<organism evidence="1 2">
    <name type="scientific">Bacillus gobiensis</name>
    <dbReference type="NCBI Taxonomy" id="1441095"/>
    <lineage>
        <taxon>Bacteria</taxon>
        <taxon>Bacillati</taxon>
        <taxon>Bacillota</taxon>
        <taxon>Bacilli</taxon>
        <taxon>Bacillales</taxon>
        <taxon>Bacillaceae</taxon>
        <taxon>Bacillus</taxon>
    </lineage>
</organism>
<dbReference type="AlphaFoldDB" id="A0A0M4GAY3"/>
<dbReference type="STRING" id="1441095.AM592_15110"/>
<protein>
    <recommendedName>
        <fullName evidence="3">General stress protein</fullName>
    </recommendedName>
</protein>
<reference evidence="1 2" key="2">
    <citation type="journal article" date="2016" name="Int. J. Syst. Evol. Microbiol.">
        <title>Bacillus gobiensis sp. nov., isolated from a soil sample.</title>
        <authorList>
            <person name="Liu B."/>
            <person name="Liu G.H."/>
            <person name="Cetin S."/>
            <person name="Schumann P."/>
            <person name="Pan Z.Z."/>
            <person name="Chen Q.Q."/>
        </authorList>
    </citation>
    <scope>NUCLEOTIDE SEQUENCE [LARGE SCALE GENOMIC DNA]</scope>
    <source>
        <strain evidence="1 2">FJAT-4402</strain>
    </source>
</reference>
<accession>A0A0M4GAY3</accession>
<sequence>MSNIKSFKITAKKMTLRNMIELYHSCQNVSHQIYIYSKKSMGKIKDIIDFETYRMINPDSEYVIVIEGKEAKHIVNRFEKLWSNNALLKG</sequence>
<gene>
    <name evidence="1" type="ORF">AM592_15110</name>
</gene>
<evidence type="ECO:0000313" key="2">
    <source>
        <dbReference type="Proteomes" id="UP000067625"/>
    </source>
</evidence>
<evidence type="ECO:0000313" key="1">
    <source>
        <dbReference type="EMBL" id="ALC82765.1"/>
    </source>
</evidence>
<name>A0A0M4GAY3_9BACI</name>
<keyword evidence="2" id="KW-1185">Reference proteome</keyword>
<proteinExistence type="predicted"/>